<evidence type="ECO:0000256" key="1">
    <source>
        <dbReference type="SAM" id="Phobius"/>
    </source>
</evidence>
<dbReference type="Proteomes" id="UP000245379">
    <property type="component" value="Unassembled WGS sequence"/>
</dbReference>
<protein>
    <recommendedName>
        <fullName evidence="2">Beta-lactamase-related domain-containing protein</fullName>
    </recommendedName>
</protein>
<dbReference type="OrthoDB" id="9773047at2"/>
<evidence type="ECO:0000313" key="3">
    <source>
        <dbReference type="EMBL" id="PWS28124.1"/>
    </source>
</evidence>
<keyword evidence="1" id="KW-0472">Membrane</keyword>
<dbReference type="Pfam" id="PF00144">
    <property type="entry name" value="Beta-lactamase"/>
    <property type="match status" value="1"/>
</dbReference>
<feature type="domain" description="Beta-lactamase-related" evidence="2">
    <location>
        <begin position="96"/>
        <end position="369"/>
    </location>
</feature>
<gene>
    <name evidence="3" type="ORF">DHW03_11265</name>
</gene>
<dbReference type="AlphaFoldDB" id="A0A317END6"/>
<comment type="caution">
    <text evidence="3">The sequence shown here is derived from an EMBL/GenBank/DDBJ whole genome shotgun (WGS) entry which is preliminary data.</text>
</comment>
<sequence>MKTLKKILLYFLLPILLFFGGLFLWQPYLMRVIYYRSPSANTYKAFPQAISHKSDTAFRFFRLPKGRTDVDTLHVFDGNNQSIPFADYFKNGKLNAFLIIRNDTILYEKYSAGYSDSTLTTVFSGAKSMVSIVLGEALADGSIKNLNDKVTRYIPELKANVAFNNISVKDLLDMKSGLEFKDALGGVVQAFFSDEAKYYYTHDMKAELMKVKLVNKPGTVWQYKSIDPILLGWVIEQATKKPIAQYFDEKIWKRVGAEYHATWGLDHPNGLANTASRFQVTAIDFAKIGRLYLNKGKYNGKQIVTEQWVNQSISLGDEMPASSKGWQKSAHHYLWWIPQEGEKGDYAAEGMLGQRLYMDSKTNTIIVQFAEHGAGNYPYRKISRYMAGLPFQYPKQ</sequence>
<name>A0A317END6_9SPHI</name>
<keyword evidence="1" id="KW-1133">Transmembrane helix</keyword>
<dbReference type="RefSeq" id="WP_109925883.1">
    <property type="nucleotide sequence ID" value="NZ_QGNZ01000002.1"/>
</dbReference>
<proteinExistence type="predicted"/>
<accession>A0A317END6</accession>
<keyword evidence="4" id="KW-1185">Reference proteome</keyword>
<reference evidence="3 4" key="1">
    <citation type="submission" date="2018-05" db="EMBL/GenBank/DDBJ databases">
        <title>Pedobacter paludis sp. nov., isolated from wetland soil.</title>
        <authorList>
            <person name="Zhang Y."/>
            <person name="Wang G."/>
        </authorList>
    </citation>
    <scope>NUCLEOTIDE SEQUENCE [LARGE SCALE GENOMIC DNA]</scope>
    <source>
        <strain evidence="3 4">KCTC22721</strain>
    </source>
</reference>
<organism evidence="3 4">
    <name type="scientific">Pedobacter yonginense</name>
    <dbReference type="NCBI Taxonomy" id="651869"/>
    <lineage>
        <taxon>Bacteria</taxon>
        <taxon>Pseudomonadati</taxon>
        <taxon>Bacteroidota</taxon>
        <taxon>Sphingobacteriia</taxon>
        <taxon>Sphingobacteriales</taxon>
        <taxon>Sphingobacteriaceae</taxon>
        <taxon>Pedobacter</taxon>
    </lineage>
</organism>
<dbReference type="PANTHER" id="PTHR43283">
    <property type="entry name" value="BETA-LACTAMASE-RELATED"/>
    <property type="match status" value="1"/>
</dbReference>
<dbReference type="SUPFAM" id="SSF56601">
    <property type="entry name" value="beta-lactamase/transpeptidase-like"/>
    <property type="match status" value="1"/>
</dbReference>
<dbReference type="InterPro" id="IPR050789">
    <property type="entry name" value="Diverse_Enzym_Activities"/>
</dbReference>
<dbReference type="Gene3D" id="3.40.710.10">
    <property type="entry name" value="DD-peptidase/beta-lactamase superfamily"/>
    <property type="match status" value="1"/>
</dbReference>
<evidence type="ECO:0000313" key="4">
    <source>
        <dbReference type="Proteomes" id="UP000245379"/>
    </source>
</evidence>
<dbReference type="PANTHER" id="PTHR43283:SF14">
    <property type="entry name" value="BLL8153 PROTEIN"/>
    <property type="match status" value="1"/>
</dbReference>
<dbReference type="EMBL" id="QGNZ01000002">
    <property type="protein sequence ID" value="PWS28124.1"/>
    <property type="molecule type" value="Genomic_DNA"/>
</dbReference>
<dbReference type="InterPro" id="IPR012338">
    <property type="entry name" value="Beta-lactam/transpept-like"/>
</dbReference>
<dbReference type="InterPro" id="IPR001466">
    <property type="entry name" value="Beta-lactam-related"/>
</dbReference>
<keyword evidence="1" id="KW-0812">Transmembrane</keyword>
<feature type="transmembrane region" description="Helical" evidence="1">
    <location>
        <begin position="7"/>
        <end position="28"/>
    </location>
</feature>
<evidence type="ECO:0000259" key="2">
    <source>
        <dbReference type="Pfam" id="PF00144"/>
    </source>
</evidence>